<dbReference type="RefSeq" id="WP_174497454.1">
    <property type="nucleotide sequence ID" value="NZ_CADDWK010000015.1"/>
</dbReference>
<evidence type="ECO:0000313" key="1">
    <source>
        <dbReference type="EMBL" id="MBB6454978.1"/>
    </source>
</evidence>
<dbReference type="Proteomes" id="UP000581688">
    <property type="component" value="Unassembled WGS sequence"/>
</dbReference>
<keyword evidence="2" id="KW-1185">Reference proteome</keyword>
<dbReference type="AlphaFoldDB" id="A0A841Q983"/>
<sequence length="94" mass="11367">MNSLQDVVYNWLTIMLVAEKRPDDIAAQDTTTFFRNMLTNDHHVDDIQVERKEDMYFVSCQQQNNTRSFRFPLELIDCIHEQIEQEPHKFKNYK</sequence>
<evidence type="ECO:0000313" key="2">
    <source>
        <dbReference type="Proteomes" id="UP000581688"/>
    </source>
</evidence>
<protein>
    <submittedName>
        <fullName evidence="1">Uncharacterized protein</fullName>
    </submittedName>
</protein>
<proteinExistence type="predicted"/>
<gene>
    <name evidence="1" type="ORF">HNQ94_003472</name>
</gene>
<name>A0A841Q983_9BACI</name>
<accession>A0A841Q983</accession>
<reference evidence="1 2" key="1">
    <citation type="submission" date="2020-08" db="EMBL/GenBank/DDBJ databases">
        <title>Genomic Encyclopedia of Type Strains, Phase IV (KMG-IV): sequencing the most valuable type-strain genomes for metagenomic binning, comparative biology and taxonomic classification.</title>
        <authorList>
            <person name="Goeker M."/>
        </authorList>
    </citation>
    <scope>NUCLEOTIDE SEQUENCE [LARGE SCALE GENOMIC DNA]</scope>
    <source>
        <strain evidence="1 2">DSM 19612</strain>
    </source>
</reference>
<organism evidence="1 2">
    <name type="scientific">Salirhabdus euzebyi</name>
    <dbReference type="NCBI Taxonomy" id="394506"/>
    <lineage>
        <taxon>Bacteria</taxon>
        <taxon>Bacillati</taxon>
        <taxon>Bacillota</taxon>
        <taxon>Bacilli</taxon>
        <taxon>Bacillales</taxon>
        <taxon>Bacillaceae</taxon>
        <taxon>Salirhabdus</taxon>
    </lineage>
</organism>
<comment type="caution">
    <text evidence="1">The sequence shown here is derived from an EMBL/GenBank/DDBJ whole genome shotgun (WGS) entry which is preliminary data.</text>
</comment>
<dbReference type="EMBL" id="JACHGH010000014">
    <property type="protein sequence ID" value="MBB6454978.1"/>
    <property type="molecule type" value="Genomic_DNA"/>
</dbReference>